<dbReference type="PANTHER" id="PTHR46124:SF2">
    <property type="entry name" value="D-AMINOACYL-TRNA DEACYLASE"/>
    <property type="match status" value="1"/>
</dbReference>
<dbReference type="OrthoDB" id="9810005at2"/>
<evidence type="ECO:0000313" key="3">
    <source>
        <dbReference type="Proteomes" id="UP000184076"/>
    </source>
</evidence>
<protein>
    <submittedName>
        <fullName evidence="2">TatD DNase family protein</fullName>
    </submittedName>
</protein>
<organism evidence="2 3">
    <name type="scientific">Desulfacinum infernum DSM 9756</name>
    <dbReference type="NCBI Taxonomy" id="1121391"/>
    <lineage>
        <taxon>Bacteria</taxon>
        <taxon>Pseudomonadati</taxon>
        <taxon>Thermodesulfobacteriota</taxon>
        <taxon>Syntrophobacteria</taxon>
        <taxon>Syntrophobacterales</taxon>
        <taxon>Syntrophobacteraceae</taxon>
        <taxon>Desulfacinum</taxon>
    </lineage>
</organism>
<dbReference type="GO" id="GO:0016788">
    <property type="term" value="F:hydrolase activity, acting on ester bonds"/>
    <property type="evidence" value="ECO:0007669"/>
    <property type="project" value="InterPro"/>
</dbReference>
<gene>
    <name evidence="2" type="ORF">SAMN02745206_00373</name>
</gene>
<dbReference type="InterPro" id="IPR032466">
    <property type="entry name" value="Metal_Hydrolase"/>
</dbReference>
<dbReference type="PIRSF" id="PIRSF005902">
    <property type="entry name" value="DNase_TatD"/>
    <property type="match status" value="1"/>
</dbReference>
<dbReference type="Proteomes" id="UP000184076">
    <property type="component" value="Unassembled WGS sequence"/>
</dbReference>
<evidence type="ECO:0000313" key="2">
    <source>
        <dbReference type="EMBL" id="SHE47724.1"/>
    </source>
</evidence>
<dbReference type="InterPro" id="IPR001130">
    <property type="entry name" value="TatD-like"/>
</dbReference>
<reference evidence="3" key="1">
    <citation type="submission" date="2016-11" db="EMBL/GenBank/DDBJ databases">
        <authorList>
            <person name="Varghese N."/>
            <person name="Submissions S."/>
        </authorList>
    </citation>
    <scope>NUCLEOTIDE SEQUENCE [LARGE SCALE GENOMIC DNA]</scope>
    <source>
        <strain evidence="3">DSM 9756</strain>
    </source>
</reference>
<dbReference type="Gene3D" id="3.20.20.140">
    <property type="entry name" value="Metal-dependent hydrolases"/>
    <property type="match status" value="1"/>
</dbReference>
<feature type="binding site" evidence="1">
    <location>
        <position position="9"/>
    </location>
    <ligand>
        <name>a divalent metal cation</name>
        <dbReference type="ChEBI" id="CHEBI:60240"/>
        <label>1</label>
    </ligand>
</feature>
<feature type="binding site" evidence="1">
    <location>
        <position position="92"/>
    </location>
    <ligand>
        <name>a divalent metal cation</name>
        <dbReference type="ChEBI" id="CHEBI:60240"/>
        <label>1</label>
    </ligand>
</feature>
<name>A0A1M4TTK9_9BACT</name>
<feature type="binding site" evidence="1">
    <location>
        <position position="198"/>
    </location>
    <ligand>
        <name>a divalent metal cation</name>
        <dbReference type="ChEBI" id="CHEBI:60240"/>
        <label>1</label>
    </ligand>
</feature>
<evidence type="ECO:0000256" key="1">
    <source>
        <dbReference type="PIRSR" id="PIRSR005902-1"/>
    </source>
</evidence>
<dbReference type="AlphaFoldDB" id="A0A1M4TTK9"/>
<sequence>MPTAVIDGHAHLHDFDDPEPVVRKALESGVARIVSVGMDAASNRRSITLADRFPSVVLPAVGYHPWSVRAEQVEETLAEIRRLLPRCVALGEVGLDYRVKVKKELQRQVFRRVLESAAQLDKPVIVHSRFSHQRCLSMVREAGVRRAVFHWYSGPLDVLEEILAAGYYVSATPALAMHTKHRPAMERAPLDRILVETDAPVAYQGRPAEPAHVWITLKALAALKDLSLEETARRTTRNAEIFFGLRPRDEASSCDCP</sequence>
<proteinExistence type="predicted"/>
<dbReference type="EMBL" id="FQVB01000004">
    <property type="protein sequence ID" value="SHE47724.1"/>
    <property type="molecule type" value="Genomic_DNA"/>
</dbReference>
<dbReference type="RefSeq" id="WP_084075902.1">
    <property type="nucleotide sequence ID" value="NZ_FQVB01000004.1"/>
</dbReference>
<dbReference type="PANTHER" id="PTHR46124">
    <property type="entry name" value="D-AMINOACYL-TRNA DEACYLASE"/>
    <property type="match status" value="1"/>
</dbReference>
<accession>A0A1M4TTK9</accession>
<dbReference type="SUPFAM" id="SSF51556">
    <property type="entry name" value="Metallo-dependent hydrolases"/>
    <property type="match status" value="1"/>
</dbReference>
<keyword evidence="3" id="KW-1185">Reference proteome</keyword>
<dbReference type="Pfam" id="PF01026">
    <property type="entry name" value="TatD_DNase"/>
    <property type="match status" value="1"/>
</dbReference>
<keyword evidence="1" id="KW-0479">Metal-binding</keyword>
<feature type="binding site" evidence="1">
    <location>
        <position position="11"/>
    </location>
    <ligand>
        <name>a divalent metal cation</name>
        <dbReference type="ChEBI" id="CHEBI:60240"/>
        <label>1</label>
    </ligand>
</feature>
<dbReference type="CDD" id="cd01310">
    <property type="entry name" value="TatD_DNAse"/>
    <property type="match status" value="1"/>
</dbReference>
<dbReference type="GO" id="GO:0046872">
    <property type="term" value="F:metal ion binding"/>
    <property type="evidence" value="ECO:0007669"/>
    <property type="project" value="UniProtKB-KW"/>
</dbReference>
<dbReference type="STRING" id="1121391.SAMN02745206_00373"/>
<feature type="binding site" evidence="1">
    <location>
        <position position="150"/>
    </location>
    <ligand>
        <name>a divalent metal cation</name>
        <dbReference type="ChEBI" id="CHEBI:60240"/>
        <label>2</label>
    </ligand>
</feature>
<feature type="binding site" evidence="1">
    <location>
        <position position="127"/>
    </location>
    <ligand>
        <name>a divalent metal cation</name>
        <dbReference type="ChEBI" id="CHEBI:60240"/>
        <label>2</label>
    </ligand>
</feature>